<gene>
    <name evidence="2" type="ORF">SCA03_54260</name>
</gene>
<dbReference type="EMBL" id="BJMM01000038">
    <property type="protein sequence ID" value="GEB52875.1"/>
    <property type="molecule type" value="Genomic_DNA"/>
</dbReference>
<evidence type="ECO:0000313" key="2">
    <source>
        <dbReference type="EMBL" id="GEB52875.1"/>
    </source>
</evidence>
<evidence type="ECO:0000313" key="3">
    <source>
        <dbReference type="Proteomes" id="UP000319210"/>
    </source>
</evidence>
<evidence type="ECO:0000256" key="1">
    <source>
        <dbReference type="SAM" id="MobiDB-lite"/>
    </source>
</evidence>
<comment type="caution">
    <text evidence="2">The sequence shown here is derived from an EMBL/GenBank/DDBJ whole genome shotgun (WGS) entry which is preliminary data.</text>
</comment>
<protein>
    <submittedName>
        <fullName evidence="2">Uncharacterized protein</fullName>
    </submittedName>
</protein>
<keyword evidence="3" id="KW-1185">Reference proteome</keyword>
<reference evidence="2 3" key="1">
    <citation type="submission" date="2019-06" db="EMBL/GenBank/DDBJ databases">
        <title>Whole genome shotgun sequence of Streptomyces cacaoi subsp. cacaoi NBRC 12748.</title>
        <authorList>
            <person name="Hosoyama A."/>
            <person name="Uohara A."/>
            <person name="Ohji S."/>
            <person name="Ichikawa N."/>
        </authorList>
    </citation>
    <scope>NUCLEOTIDE SEQUENCE [LARGE SCALE GENOMIC DNA]</scope>
    <source>
        <strain evidence="2 3">NBRC 12748</strain>
    </source>
</reference>
<sequence>MITRYPLAIGVGSRLDAWWGPVGRGPGRPPATSLTGEMVIMSGGGFVRLPDGSVIVALTLPVPRAQGGPNPAAAPPVGARGARRSASSGAPALLPATRWSAHADEPHTVRSAAPRRPGDEPRVRVLVHARNRARALTRLRNLGLRAIYLRGNAEPPTADEATAVLHHPEGLVWRAVPEDDRESWHPIASLLRTSPA</sequence>
<feature type="region of interest" description="Disordered" evidence="1">
    <location>
        <begin position="65"/>
        <end position="120"/>
    </location>
</feature>
<feature type="compositionally biased region" description="Low complexity" evidence="1">
    <location>
        <begin position="65"/>
        <end position="96"/>
    </location>
</feature>
<organism evidence="2 3">
    <name type="scientific">Streptomyces cacaoi</name>
    <dbReference type="NCBI Taxonomy" id="1898"/>
    <lineage>
        <taxon>Bacteria</taxon>
        <taxon>Bacillati</taxon>
        <taxon>Actinomycetota</taxon>
        <taxon>Actinomycetes</taxon>
        <taxon>Kitasatosporales</taxon>
        <taxon>Streptomycetaceae</taxon>
        <taxon>Streptomyces</taxon>
    </lineage>
</organism>
<dbReference type="Proteomes" id="UP000319210">
    <property type="component" value="Unassembled WGS sequence"/>
</dbReference>
<name>A0A4Y3R5H4_STRCI</name>
<accession>A0A4Y3R5H4</accession>
<proteinExistence type="predicted"/>
<dbReference type="AlphaFoldDB" id="A0A4Y3R5H4"/>